<dbReference type="RefSeq" id="WP_091274024.1">
    <property type="nucleotide sequence ID" value="NZ_FAOZ01000005.1"/>
</dbReference>
<gene>
    <name evidence="1" type="ORF">Ga0074812_105118</name>
</gene>
<sequence length="701" mass="76616">MSPPAAPPGPPTPGGPTLRVGWALMGKERGGFTDYVVLRSNEAYFSRSAYQTILHRYSPGTPPHAQRTSLPGSLPWVTVSYAPLGRNTGQTVLGIAERTWSDEADASGRPIAHTRYLCVPFSALAAAPVSYAGLHTALASPTIQRPMLQRPMLQHSATGTQPAVTATAVGSLPVTVPRLDPARIAESLATDDEQWFLLAAEAAALVLAGRVAILGFPAPSRDEPTARTRLRFLDAVAALLPYGQRARLTASTWAVSGAAHRIRLAFTDQPRQGDLVLRWRDPRPRPAQLPGPAADYFDLLLRLRDQAGGSLAALVTHLTGYPTAYPAAWHRLRATARAYFHLHEMGGGDTADALAALVARRLAPGRLLPDTAPTDTDAEQWQAVQEKAVEEVAELVRAAWDDERPRDDDATRRFSRRLLAVVAQVPRDDLALELIRLAVLDDLGLEGALNTGTGTAMDAGTAGERQATASTRRWLRWLEVAPELADQTRPFRAVLDGSPNPDVVETLHGRARYLLSLSQLARLRGTGAAMVVLLDPWLWQTVPALSPRHRQDWAAEIRGFRFGTPSRAARYDVLLLILGEAPGRPLGRRISTMATDYTAAFQEHFATLVREQGADGRVDQALTALARSILDTGWPQDEAQVDLMLRVLEQLVRLVQANIDQRDRPPGLAVLIKVVGRFLIRNPWARNLPAGRQWRIWLPKI</sequence>
<name>A0A0S4QKY0_9ACTN</name>
<accession>A0A0S4QKY0</accession>
<keyword evidence="2" id="KW-1185">Reference proteome</keyword>
<reference evidence="2" key="1">
    <citation type="submission" date="2015-11" db="EMBL/GenBank/DDBJ databases">
        <authorList>
            <person name="Varghese N."/>
        </authorList>
    </citation>
    <scope>NUCLEOTIDE SEQUENCE [LARGE SCALE GENOMIC DNA]</scope>
    <source>
        <strain evidence="2">DSM 45899</strain>
    </source>
</reference>
<proteinExistence type="predicted"/>
<organism evidence="1 2">
    <name type="scientific">Parafrankia irregularis</name>
    <dbReference type="NCBI Taxonomy" id="795642"/>
    <lineage>
        <taxon>Bacteria</taxon>
        <taxon>Bacillati</taxon>
        <taxon>Actinomycetota</taxon>
        <taxon>Actinomycetes</taxon>
        <taxon>Frankiales</taxon>
        <taxon>Frankiaceae</taxon>
        <taxon>Parafrankia</taxon>
    </lineage>
</organism>
<protein>
    <submittedName>
        <fullName evidence="1">Uncharacterized protein</fullName>
    </submittedName>
</protein>
<dbReference type="EMBL" id="FAOZ01000005">
    <property type="protein sequence ID" value="CUU55468.1"/>
    <property type="molecule type" value="Genomic_DNA"/>
</dbReference>
<evidence type="ECO:0000313" key="1">
    <source>
        <dbReference type="EMBL" id="CUU55468.1"/>
    </source>
</evidence>
<dbReference type="AlphaFoldDB" id="A0A0S4QKY0"/>
<evidence type="ECO:0000313" key="2">
    <source>
        <dbReference type="Proteomes" id="UP000198802"/>
    </source>
</evidence>
<dbReference type="Proteomes" id="UP000198802">
    <property type="component" value="Unassembled WGS sequence"/>
</dbReference>